<dbReference type="RefSeq" id="WP_104205487.1">
    <property type="nucleotide sequence ID" value="NZ_PHND01000001.1"/>
</dbReference>
<dbReference type="EMBL" id="PHND01000001">
    <property type="protein sequence ID" value="PPE04329.1"/>
    <property type="molecule type" value="Genomic_DNA"/>
</dbReference>
<organism evidence="1 2">
    <name type="scientific">Entomoplasma ellychniae</name>
    <dbReference type="NCBI Taxonomy" id="2114"/>
    <lineage>
        <taxon>Bacteria</taxon>
        <taxon>Bacillati</taxon>
        <taxon>Mycoplasmatota</taxon>
        <taxon>Mollicutes</taxon>
        <taxon>Entomoplasmatales</taxon>
        <taxon>Entomoplasmataceae</taxon>
        <taxon>Entomoplasma</taxon>
    </lineage>
</organism>
<proteinExistence type="predicted"/>
<dbReference type="Pfam" id="PF03382">
    <property type="entry name" value="DUF285"/>
    <property type="match status" value="1"/>
</dbReference>
<dbReference type="InterPro" id="IPR011889">
    <property type="entry name" value="Liste_lipo_26"/>
</dbReference>
<accession>A0A8E2QXZ6</accession>
<sequence length="98" mass="11625">MKDQNGEEYTAWDTSNVTNIGAMFQCASSFNQDISKWDTSNVTNMSGMFWHNYDDLENVKEMSFDQDLTNWNVSQVTKYTKFWNNKNIKWDKQPIFTK</sequence>
<gene>
    <name evidence="1" type="ORF">EELLY_v1c00030</name>
</gene>
<evidence type="ECO:0000313" key="2">
    <source>
        <dbReference type="Proteomes" id="UP000239010"/>
    </source>
</evidence>
<keyword evidence="2" id="KW-1185">Reference proteome</keyword>
<dbReference type="AlphaFoldDB" id="A0A8E2QXZ6"/>
<dbReference type="NCBIfam" id="TIGR02167">
    <property type="entry name" value="Liste_lipo_26"/>
    <property type="match status" value="1"/>
</dbReference>
<evidence type="ECO:0008006" key="3">
    <source>
        <dbReference type="Google" id="ProtNLM"/>
    </source>
</evidence>
<name>A0A8E2QXZ6_9MOLU</name>
<reference evidence="1 2" key="1">
    <citation type="submission" date="2017-11" db="EMBL/GenBank/DDBJ databases">
        <title>Genome sequence of Entomoplasma ellychniae ELCN-1 (ATCC 43707).</title>
        <authorList>
            <person name="Lo W.-S."/>
            <person name="Gasparich G.E."/>
            <person name="Kuo C.-H."/>
        </authorList>
    </citation>
    <scope>NUCLEOTIDE SEQUENCE [LARGE SCALE GENOMIC DNA]</scope>
    <source>
        <strain evidence="1 2">ELCN-1</strain>
    </source>
</reference>
<protein>
    <recommendedName>
        <fullName evidence="3">BspA family leucine-rich repeat surface protein</fullName>
    </recommendedName>
</protein>
<dbReference type="InterPro" id="IPR005046">
    <property type="entry name" value="DUF285"/>
</dbReference>
<comment type="caution">
    <text evidence="1">The sequence shown here is derived from an EMBL/GenBank/DDBJ whole genome shotgun (WGS) entry which is preliminary data.</text>
</comment>
<dbReference type="Proteomes" id="UP000239010">
    <property type="component" value="Unassembled WGS sequence"/>
</dbReference>
<evidence type="ECO:0000313" key="1">
    <source>
        <dbReference type="EMBL" id="PPE04329.1"/>
    </source>
</evidence>